<dbReference type="RefSeq" id="WP_179462422.1">
    <property type="nucleotide sequence ID" value="NZ_JACBZX010000001.1"/>
</dbReference>
<accession>A0A852X3H5</accession>
<dbReference type="EMBL" id="JACBZX010000001">
    <property type="protein sequence ID" value="NYG36988.1"/>
    <property type="molecule type" value="Genomic_DNA"/>
</dbReference>
<name>A0A852X3H5_9MICO</name>
<gene>
    <name evidence="1" type="ORF">BJY28_001457</name>
</gene>
<protein>
    <submittedName>
        <fullName evidence="1">Uncharacterized protein</fullName>
    </submittedName>
</protein>
<evidence type="ECO:0000313" key="1">
    <source>
        <dbReference type="EMBL" id="NYG36988.1"/>
    </source>
</evidence>
<comment type="caution">
    <text evidence="1">The sequence shown here is derived from an EMBL/GenBank/DDBJ whole genome shotgun (WGS) entry which is preliminary data.</text>
</comment>
<organism evidence="1 2">
    <name type="scientific">Janibacter alkaliphilus</name>
    <dbReference type="NCBI Taxonomy" id="1069963"/>
    <lineage>
        <taxon>Bacteria</taxon>
        <taxon>Bacillati</taxon>
        <taxon>Actinomycetota</taxon>
        <taxon>Actinomycetes</taxon>
        <taxon>Micrococcales</taxon>
        <taxon>Intrasporangiaceae</taxon>
        <taxon>Janibacter</taxon>
    </lineage>
</organism>
<evidence type="ECO:0000313" key="2">
    <source>
        <dbReference type="Proteomes" id="UP000592181"/>
    </source>
</evidence>
<dbReference type="Proteomes" id="UP000592181">
    <property type="component" value="Unassembled WGS sequence"/>
</dbReference>
<dbReference type="AlphaFoldDB" id="A0A852X3H5"/>
<proteinExistence type="predicted"/>
<sequence>MSEHVTPDWSTPEGLAAIAAHLRSQIDGYRDPVAWSLALSPATSDPEWELAHVNRPGGRHALPAVVLATVLGHDGSTATLPVRTDQLEAAITSLSPAEACTSLDHPNLAAWRAAAQALADNPVREAVLVWVADLDDPVSSDVDGEMRAAIEGLHPRS</sequence>
<reference evidence="1 2" key="1">
    <citation type="submission" date="2020-07" db="EMBL/GenBank/DDBJ databases">
        <title>Sequencing the genomes of 1000 actinobacteria strains.</title>
        <authorList>
            <person name="Klenk H.-P."/>
        </authorList>
    </citation>
    <scope>NUCLEOTIDE SEQUENCE [LARGE SCALE GENOMIC DNA]</scope>
    <source>
        <strain evidence="1 2">DSM 24723</strain>
    </source>
</reference>
<keyword evidence="2" id="KW-1185">Reference proteome</keyword>